<feature type="compositionally biased region" description="Low complexity" evidence="1">
    <location>
        <begin position="251"/>
        <end position="279"/>
    </location>
</feature>
<dbReference type="InterPro" id="IPR036249">
    <property type="entry name" value="Thioredoxin-like_sf"/>
</dbReference>
<keyword evidence="3" id="KW-1185">Reference proteome</keyword>
<feature type="compositionally biased region" description="Polar residues" evidence="1">
    <location>
        <begin position="861"/>
        <end position="871"/>
    </location>
</feature>
<dbReference type="Pfam" id="PF13911">
    <property type="entry name" value="AhpC-TSA_2"/>
    <property type="match status" value="1"/>
</dbReference>
<dbReference type="RefSeq" id="XP_069213627.1">
    <property type="nucleotide sequence ID" value="XM_069350083.1"/>
</dbReference>
<feature type="compositionally biased region" description="Basic and acidic residues" evidence="1">
    <location>
        <begin position="89"/>
        <end position="99"/>
    </location>
</feature>
<dbReference type="EMBL" id="JBBXJM010000001">
    <property type="protein sequence ID" value="KAL1413683.1"/>
    <property type="molecule type" value="Genomic_DNA"/>
</dbReference>
<dbReference type="Proteomes" id="UP001565368">
    <property type="component" value="Unassembled WGS sequence"/>
</dbReference>
<dbReference type="InterPro" id="IPR032801">
    <property type="entry name" value="PXL2A/B/C"/>
</dbReference>
<feature type="compositionally biased region" description="Low complexity" evidence="1">
    <location>
        <begin position="411"/>
        <end position="422"/>
    </location>
</feature>
<feature type="region of interest" description="Disordered" evidence="1">
    <location>
        <begin position="1"/>
        <end position="357"/>
    </location>
</feature>
<feature type="compositionally biased region" description="Low complexity" evidence="1">
    <location>
        <begin position="192"/>
        <end position="210"/>
    </location>
</feature>
<evidence type="ECO:0000256" key="1">
    <source>
        <dbReference type="SAM" id="MobiDB-lite"/>
    </source>
</evidence>
<feature type="region of interest" description="Disordered" evidence="1">
    <location>
        <begin position="853"/>
        <end position="944"/>
    </location>
</feature>
<name>A0ABR3QG28_9TREE</name>
<evidence type="ECO:0000313" key="2">
    <source>
        <dbReference type="EMBL" id="KAL1413683.1"/>
    </source>
</evidence>
<organism evidence="2 3">
    <name type="scientific">Vanrija albida</name>
    <dbReference type="NCBI Taxonomy" id="181172"/>
    <lineage>
        <taxon>Eukaryota</taxon>
        <taxon>Fungi</taxon>
        <taxon>Dikarya</taxon>
        <taxon>Basidiomycota</taxon>
        <taxon>Agaricomycotina</taxon>
        <taxon>Tremellomycetes</taxon>
        <taxon>Trichosporonales</taxon>
        <taxon>Trichosporonaceae</taxon>
        <taxon>Vanrija</taxon>
    </lineage>
</organism>
<proteinExistence type="predicted"/>
<feature type="compositionally biased region" description="Low complexity" evidence="1">
    <location>
        <begin position="917"/>
        <end position="931"/>
    </location>
</feature>
<dbReference type="CDD" id="cd02970">
    <property type="entry name" value="PRX_like2"/>
    <property type="match status" value="1"/>
</dbReference>
<comment type="caution">
    <text evidence="2">The sequence shown here is derived from an EMBL/GenBank/DDBJ whole genome shotgun (WGS) entry which is preliminary data.</text>
</comment>
<feature type="compositionally biased region" description="Low complexity" evidence="1">
    <location>
        <begin position="103"/>
        <end position="115"/>
    </location>
</feature>
<gene>
    <name evidence="2" type="ORF">Q8F55_001462</name>
</gene>
<evidence type="ECO:0000313" key="3">
    <source>
        <dbReference type="Proteomes" id="UP001565368"/>
    </source>
</evidence>
<dbReference type="PANTHER" id="PTHR28630">
    <property type="match status" value="1"/>
</dbReference>
<dbReference type="PANTHER" id="PTHR28630:SF3">
    <property type="entry name" value="PEROXIREDOXIN-LIKE 2C"/>
    <property type="match status" value="1"/>
</dbReference>
<feature type="compositionally biased region" description="Acidic residues" evidence="1">
    <location>
        <begin position="891"/>
        <end position="909"/>
    </location>
</feature>
<reference evidence="2 3" key="1">
    <citation type="submission" date="2023-08" db="EMBL/GenBank/DDBJ databases">
        <title>Annotated Genome Sequence of Vanrija albida AlHP1.</title>
        <authorList>
            <person name="Herzog R."/>
        </authorList>
    </citation>
    <scope>NUCLEOTIDE SEQUENCE [LARGE SCALE GENOMIC DNA]</scope>
    <source>
        <strain evidence="2 3">AlHP1</strain>
    </source>
</reference>
<accession>A0ABR3QG28</accession>
<evidence type="ECO:0008006" key="4">
    <source>
        <dbReference type="Google" id="ProtNLM"/>
    </source>
</evidence>
<protein>
    <recommendedName>
        <fullName evidence="4">Thioredoxin domain-containing protein</fullName>
    </recommendedName>
</protein>
<sequence>MSLIAGSTGSAGGVAPSRPGEHHRAVRDRAARQRSPPAMTLRPLPSTPSIDDEMDALLRDAGVTPSEIGVLRQHQPQPQQQPVPSPRRPARDSDSESGRSRSHSPNSNSHISASRNPNNTHSPTYKHIASRPNAHPRNSHRDSGVWDHIAPTAESSSMARRKPVPVLDAVLDAPPTTRAELPRSERGNISLADAAAQAAPLRRARPAPVTFSPPPPPADEPDAPYSPITVRPASWRHDAGRPAVSSRKGAQPQQQQVLLQQQWQQWQQWQQQQAKQPLPEEQERPEEQEQRQGETHEHEKQQPQLEAVHETTARMSIPPTPPPEPVVDLSDDPLPRSRGPARKASADSTSTEDSMKSMPDWLATSIRQMQTTPEWLAGAGSGSLRTHRHRASVTKSTVEVVMREQFPLPPAIAASPNPSPVAESTDTFGTVPVPEPAARLRTNGLPHGAHRLSGSDDSDAMSDSSAPAASRSPASPDPEIRTPTLTTFPAVVAPALRNVFDRGETEANTSDEDAEFVSAEDAHGAPVARVALPVPRPHNPSAAAAAAHNAAAKLSLDVPAATGTPTGPLTPTALPARKVSLPARKSIVNLTPSGAKRETLRTATHGLDYEAFDEDYMSDDSTELKRAPGKAKRKDSWTVSRLPAERTLWEASERTVKDEDGNEVRFGDLFPSYGDLARNNSVHPPKTVVIFVRHFWCGACQSYMEYSLSKVDPAVVRAHNLRVVLIGCGSWKSIKAYKGLFNLQYEMYTDRSRRIYQLFGLKTPGRRDNAPKTHGAYNLPIWTQTTTCLKRGVKYMRHSPGSIQQLGGEFVLVPGFKAEFAHRMSNYYNHMEFPDVLKHAGVEVEVLDEAPPAVMPRKESAVSTSASITPSTLETELEKLETGTGASCAIPDEDEDESDGETDTEENEDETNRRFEAAMAREQALAAQHALGTPPRASQVGLAL</sequence>
<feature type="compositionally biased region" description="Low complexity" evidence="1">
    <location>
        <begin position="461"/>
        <end position="474"/>
    </location>
</feature>
<feature type="compositionally biased region" description="Basic and acidic residues" evidence="1">
    <location>
        <begin position="19"/>
        <end position="31"/>
    </location>
</feature>
<dbReference type="SUPFAM" id="SSF52833">
    <property type="entry name" value="Thioredoxin-like"/>
    <property type="match status" value="1"/>
</dbReference>
<feature type="region of interest" description="Disordered" evidence="1">
    <location>
        <begin position="409"/>
        <end position="487"/>
    </location>
</feature>
<feature type="region of interest" description="Disordered" evidence="1">
    <location>
        <begin position="376"/>
        <end position="397"/>
    </location>
</feature>
<feature type="compositionally biased region" description="Basic and acidic residues" evidence="1">
    <location>
        <begin position="281"/>
        <end position="312"/>
    </location>
</feature>
<dbReference type="Gene3D" id="3.40.30.10">
    <property type="entry name" value="Glutaredoxin"/>
    <property type="match status" value="1"/>
</dbReference>
<dbReference type="GeneID" id="95982505"/>